<accession>A0A9Q0ASM6</accession>
<gene>
    <name evidence="5" type="ORF">JX265_003220</name>
</gene>
<proteinExistence type="predicted"/>
<evidence type="ECO:0000256" key="1">
    <source>
        <dbReference type="ARBA" id="ARBA00004123"/>
    </source>
</evidence>
<dbReference type="Pfam" id="PF04082">
    <property type="entry name" value="Fungal_trans"/>
    <property type="match status" value="1"/>
</dbReference>
<evidence type="ECO:0000256" key="2">
    <source>
        <dbReference type="ARBA" id="ARBA00023242"/>
    </source>
</evidence>
<reference evidence="5" key="1">
    <citation type="submission" date="2021-03" db="EMBL/GenBank/DDBJ databases">
        <title>Revisited historic fungal species revealed as producer of novel bioactive compounds through whole genome sequencing and comparative genomics.</title>
        <authorList>
            <person name="Vignolle G.A."/>
            <person name="Hochenegger N."/>
            <person name="Mach R.L."/>
            <person name="Mach-Aigner A.R."/>
            <person name="Javad Rahimi M."/>
            <person name="Salim K.A."/>
            <person name="Chan C.M."/>
            <person name="Lim L.B.L."/>
            <person name="Cai F."/>
            <person name="Druzhinina I.S."/>
            <person name="U'Ren J.M."/>
            <person name="Derntl C."/>
        </authorList>
    </citation>
    <scope>NUCLEOTIDE SEQUENCE</scope>
    <source>
        <strain evidence="5">TUCIM 5799</strain>
    </source>
</reference>
<protein>
    <recommendedName>
        <fullName evidence="4">Xylanolytic transcriptional activator regulatory domain-containing protein</fullName>
    </recommendedName>
</protein>
<feature type="compositionally biased region" description="Polar residues" evidence="3">
    <location>
        <begin position="77"/>
        <end position="90"/>
    </location>
</feature>
<evidence type="ECO:0000313" key="5">
    <source>
        <dbReference type="EMBL" id="KAI1879043.1"/>
    </source>
</evidence>
<evidence type="ECO:0000313" key="6">
    <source>
        <dbReference type="Proteomes" id="UP000829685"/>
    </source>
</evidence>
<keyword evidence="6" id="KW-1185">Reference proteome</keyword>
<sequence>MRIHQDHSSSGSRAHRVYKSHWLILFCQNRQTPNRHNPKRSLPTPSRSSSSHETPTSTYSSIEIKRAGFSDAPQPQAAVQQSHDTQSNRAASAPPLRPELESPSNERGAEFHGENSFKSILKEHLGSMGVVSTELDSSQTKETSIDKDRVAQGAQILTFMSNRRMINAFVSLWFEITDGSGLVSAEPVVKAWMRKLWLCHGDVLEKQDPEELLQLSGLLWRNTQTTISISGSTTATEWTDLAAGQNIRWEVIGIIAAIVGMCGAYGETNHPLFKEHGVTRLTLPKQAHRVAETCLDFCRECDVIDDLFLFLIVETMGLTSDIRGDNSYSTYCLVGEVVSAVVSLGYHQKIEANERVPFFLSELRKRARSCAYFSETSVSSFLGRPPRASNRYWHLDPPLDLTDNQLVLDKTEMESAIAALDKDGFNKVGNVTRSTFTRTWSGFAQRREDILDLALGSYSRGEIIDRAEVIQQKTEEHWKRLPEFLQKIRYDRLDSTLKHMKLLYMTILCQASRANELLLQRVLIRKTGSSNEKLVRIAQTIFADVLELGSRHDMFPTFHVDITAILVLHGLRASAIIAVELLKQEQHPVYPKEPLLPRSQTIQDLSVFAARLGIVDKAEGMYHLCQQGQKIITRILDKILSPPKPVDQHVQAQTPDLTEFQNQQQLPYGQMELDMVGNCMFQGGTSYVPYMGPAAPMDFNFGQPYPTAQENESMFMSWLDSVDWERQGPLVGM</sequence>
<name>A0A9Q0ASM6_9PEZI</name>
<dbReference type="EMBL" id="JAFIMR010000005">
    <property type="protein sequence ID" value="KAI1879043.1"/>
    <property type="molecule type" value="Genomic_DNA"/>
</dbReference>
<dbReference type="PANTHER" id="PTHR31001:SF40">
    <property type="entry name" value="ZN(II)2CYS6 TRANSCRIPTION FACTOR (EUROFUNG)"/>
    <property type="match status" value="1"/>
</dbReference>
<keyword evidence="2" id="KW-0539">Nucleus</keyword>
<feature type="region of interest" description="Disordered" evidence="3">
    <location>
        <begin position="29"/>
        <end position="111"/>
    </location>
</feature>
<dbReference type="GO" id="GO:0003677">
    <property type="term" value="F:DNA binding"/>
    <property type="evidence" value="ECO:0007669"/>
    <property type="project" value="InterPro"/>
</dbReference>
<evidence type="ECO:0000256" key="3">
    <source>
        <dbReference type="SAM" id="MobiDB-lite"/>
    </source>
</evidence>
<feature type="domain" description="Xylanolytic transcriptional activator regulatory" evidence="4">
    <location>
        <begin position="330"/>
        <end position="404"/>
    </location>
</feature>
<dbReference type="GO" id="GO:0008270">
    <property type="term" value="F:zinc ion binding"/>
    <property type="evidence" value="ECO:0007669"/>
    <property type="project" value="InterPro"/>
</dbReference>
<feature type="compositionally biased region" description="Low complexity" evidence="3">
    <location>
        <begin position="41"/>
        <end position="61"/>
    </location>
</feature>
<dbReference type="InterPro" id="IPR050613">
    <property type="entry name" value="Sec_Metabolite_Reg"/>
</dbReference>
<dbReference type="AlphaFoldDB" id="A0A9Q0ASM6"/>
<dbReference type="Proteomes" id="UP000829685">
    <property type="component" value="Unassembled WGS sequence"/>
</dbReference>
<dbReference type="OrthoDB" id="4898680at2759"/>
<comment type="caution">
    <text evidence="5">The sequence shown here is derived from an EMBL/GenBank/DDBJ whole genome shotgun (WGS) entry which is preliminary data.</text>
</comment>
<dbReference type="GO" id="GO:0006351">
    <property type="term" value="P:DNA-templated transcription"/>
    <property type="evidence" value="ECO:0007669"/>
    <property type="project" value="InterPro"/>
</dbReference>
<dbReference type="PANTHER" id="PTHR31001">
    <property type="entry name" value="UNCHARACTERIZED TRANSCRIPTIONAL REGULATORY PROTEIN"/>
    <property type="match status" value="1"/>
</dbReference>
<organism evidence="5 6">
    <name type="scientific">Neoarthrinium moseri</name>
    <dbReference type="NCBI Taxonomy" id="1658444"/>
    <lineage>
        <taxon>Eukaryota</taxon>
        <taxon>Fungi</taxon>
        <taxon>Dikarya</taxon>
        <taxon>Ascomycota</taxon>
        <taxon>Pezizomycotina</taxon>
        <taxon>Sordariomycetes</taxon>
        <taxon>Xylariomycetidae</taxon>
        <taxon>Amphisphaeriales</taxon>
        <taxon>Apiosporaceae</taxon>
        <taxon>Neoarthrinium</taxon>
    </lineage>
</organism>
<evidence type="ECO:0000259" key="4">
    <source>
        <dbReference type="SMART" id="SM00906"/>
    </source>
</evidence>
<dbReference type="CDD" id="cd12148">
    <property type="entry name" value="fungal_TF_MHR"/>
    <property type="match status" value="1"/>
</dbReference>
<dbReference type="SMART" id="SM00906">
    <property type="entry name" value="Fungal_trans"/>
    <property type="match status" value="1"/>
</dbReference>
<dbReference type="GO" id="GO:0005634">
    <property type="term" value="C:nucleus"/>
    <property type="evidence" value="ECO:0007669"/>
    <property type="project" value="UniProtKB-SubCell"/>
</dbReference>
<comment type="subcellular location">
    <subcellularLocation>
        <location evidence="1">Nucleus</location>
    </subcellularLocation>
</comment>
<dbReference type="InterPro" id="IPR007219">
    <property type="entry name" value="XnlR_reg_dom"/>
</dbReference>